<keyword evidence="2" id="KW-0812">Transmembrane</keyword>
<feature type="transmembrane region" description="Helical" evidence="2">
    <location>
        <begin position="128"/>
        <end position="154"/>
    </location>
</feature>
<feature type="transmembrane region" description="Helical" evidence="2">
    <location>
        <begin position="52"/>
        <end position="73"/>
    </location>
</feature>
<feature type="region of interest" description="Disordered" evidence="1">
    <location>
        <begin position="1"/>
        <end position="27"/>
    </location>
</feature>
<sequence>MSRQEKIASATPAPQEMHPGSGLASSAAPDSSALERLALRVTAWCERWYPDAYVFVGLTVVAVALGAMAIGASPGAVSVAFGSGFWSLLPFTMQMAMVAITGYVIASSPPMARLVERAAQLPRNGRSAVAYVAFISVVASLLHWAISLIFAGLLAKALARRTELRMDYRAAGAAAYLGIGATWAMGLSSSAAQLQANQASIPPALLQITGVIPFSETIFLWQSLAVTAVLLVVSTLIAYWTAPGASRAKTAAELGVAIEPAEYSTSVCRRPGEWLEHSPMLTIALVALGTGWVWHELSGKPLLVAISGLNTYNLIFLLVGMLLHWRPRSFLDAVARAVPATAGVLIQFPLYGAIASILTTAQGLDGASLSHHLSTLFVDISSGESYPLMMGIYSSVLGFFVPSGGGKWIIEAPYVMQAANDLHVHLGWAVQIYNAAEALPNLINPFWMLPLLGILGLKARDLVGFTFAQFLTHTPLVLLLLWALAGTLQYSPPVLP</sequence>
<keyword evidence="2" id="KW-1133">Transmembrane helix</keyword>
<accession>A0ABN7ZNV1</accession>
<feature type="transmembrane region" description="Helical" evidence="2">
    <location>
        <begin position="301"/>
        <end position="323"/>
    </location>
</feature>
<evidence type="ECO:0000313" key="3">
    <source>
        <dbReference type="EMBL" id="CAG9186690.1"/>
    </source>
</evidence>
<keyword evidence="2" id="KW-0472">Membrane</keyword>
<name>A0ABN7ZNV1_9BURK</name>
<dbReference type="PANTHER" id="PTHR41983">
    <property type="entry name" value="SHORT-CHAIN FATTY ACID TRANSPORTER-RELATED"/>
    <property type="match status" value="1"/>
</dbReference>
<evidence type="ECO:0000256" key="2">
    <source>
        <dbReference type="SAM" id="Phobius"/>
    </source>
</evidence>
<evidence type="ECO:0000256" key="1">
    <source>
        <dbReference type="SAM" id="MobiDB-lite"/>
    </source>
</evidence>
<reference evidence="3 4" key="1">
    <citation type="submission" date="2021-08" db="EMBL/GenBank/DDBJ databases">
        <authorList>
            <person name="Peeters C."/>
        </authorList>
    </citation>
    <scope>NUCLEOTIDE SEQUENCE [LARGE SCALE GENOMIC DNA]</scope>
    <source>
        <strain evidence="3 4">LMG 23994</strain>
    </source>
</reference>
<dbReference type="InterPro" id="IPR006160">
    <property type="entry name" value="SCFA_transpt_AtoE"/>
</dbReference>
<feature type="transmembrane region" description="Helical" evidence="2">
    <location>
        <begin position="219"/>
        <end position="240"/>
    </location>
</feature>
<proteinExistence type="predicted"/>
<feature type="transmembrane region" description="Helical" evidence="2">
    <location>
        <begin position="462"/>
        <end position="485"/>
    </location>
</feature>
<comment type="caution">
    <text evidence="3">The sequence shown here is derived from an EMBL/GenBank/DDBJ whole genome shotgun (WGS) entry which is preliminary data.</text>
</comment>
<protein>
    <submittedName>
        <fullName evidence="3">Short-chain fatty acid transporter</fullName>
    </submittedName>
</protein>
<feature type="transmembrane region" description="Helical" evidence="2">
    <location>
        <begin position="279"/>
        <end position="295"/>
    </location>
</feature>
<gene>
    <name evidence="3" type="primary">atoE_2</name>
    <name evidence="3" type="ORF">LMG23994_06329</name>
</gene>
<keyword evidence="4" id="KW-1185">Reference proteome</keyword>
<dbReference type="PANTHER" id="PTHR41983:SF2">
    <property type="entry name" value="SHORT-CHAIN FATTY ACID TRANSPORTER-RELATED"/>
    <property type="match status" value="1"/>
</dbReference>
<dbReference type="Pfam" id="PF02667">
    <property type="entry name" value="SCFA_trans"/>
    <property type="match status" value="1"/>
</dbReference>
<dbReference type="EMBL" id="CAJZAF010000053">
    <property type="protein sequence ID" value="CAG9186690.1"/>
    <property type="molecule type" value="Genomic_DNA"/>
</dbReference>
<evidence type="ECO:0000313" key="4">
    <source>
        <dbReference type="Proteomes" id="UP000701702"/>
    </source>
</evidence>
<feature type="transmembrane region" description="Helical" evidence="2">
    <location>
        <begin position="85"/>
        <end position="108"/>
    </location>
</feature>
<dbReference type="Proteomes" id="UP000701702">
    <property type="component" value="Unassembled WGS sequence"/>
</dbReference>
<organism evidence="3 4">
    <name type="scientific">Cupriavidus pinatubonensis</name>
    <dbReference type="NCBI Taxonomy" id="248026"/>
    <lineage>
        <taxon>Bacteria</taxon>
        <taxon>Pseudomonadati</taxon>
        <taxon>Pseudomonadota</taxon>
        <taxon>Betaproteobacteria</taxon>
        <taxon>Burkholderiales</taxon>
        <taxon>Burkholderiaceae</taxon>
        <taxon>Cupriavidus</taxon>
    </lineage>
</organism>